<accession>A0ACB8A0T0</accession>
<dbReference type="EMBL" id="MU267977">
    <property type="protein sequence ID" value="KAH7906779.1"/>
    <property type="molecule type" value="Genomic_DNA"/>
</dbReference>
<dbReference type="Proteomes" id="UP000790377">
    <property type="component" value="Unassembled WGS sequence"/>
</dbReference>
<gene>
    <name evidence="1" type="ORF">BJ138DRAFT_580605</name>
</gene>
<reference evidence="1" key="1">
    <citation type="journal article" date="2021" name="New Phytol.">
        <title>Evolutionary innovations through gain and loss of genes in the ectomycorrhizal Boletales.</title>
        <authorList>
            <person name="Wu G."/>
            <person name="Miyauchi S."/>
            <person name="Morin E."/>
            <person name="Kuo A."/>
            <person name="Drula E."/>
            <person name="Varga T."/>
            <person name="Kohler A."/>
            <person name="Feng B."/>
            <person name="Cao Y."/>
            <person name="Lipzen A."/>
            <person name="Daum C."/>
            <person name="Hundley H."/>
            <person name="Pangilinan J."/>
            <person name="Johnson J."/>
            <person name="Barry K."/>
            <person name="LaButti K."/>
            <person name="Ng V."/>
            <person name="Ahrendt S."/>
            <person name="Min B."/>
            <person name="Choi I.G."/>
            <person name="Park H."/>
            <person name="Plett J.M."/>
            <person name="Magnuson J."/>
            <person name="Spatafora J.W."/>
            <person name="Nagy L.G."/>
            <person name="Henrissat B."/>
            <person name="Grigoriev I.V."/>
            <person name="Yang Z.L."/>
            <person name="Xu J."/>
            <person name="Martin F.M."/>
        </authorList>
    </citation>
    <scope>NUCLEOTIDE SEQUENCE</scope>
    <source>
        <strain evidence="1">ATCC 28755</strain>
    </source>
</reference>
<comment type="caution">
    <text evidence="1">The sequence shown here is derived from an EMBL/GenBank/DDBJ whole genome shotgun (WGS) entry which is preliminary data.</text>
</comment>
<name>A0ACB8A0T0_9AGAM</name>
<protein>
    <submittedName>
        <fullName evidence="1">Uncharacterized protein</fullName>
    </submittedName>
</protein>
<keyword evidence="2" id="KW-1185">Reference proteome</keyword>
<sequence>MRYVGAQTVKAAAITTHSVAISSTLFRLSYRWYTTRFWWEDTWAALALLWSLLCLVCAAVQVPVLDVGPVPLVDHVSVWVVSICLTCIIWSARLSIAFSFIRIAKPAPELRRFAHGVALAFVLMWIILVGQKIYVCSRRACQMGSRVAISQLVTDSVSDSILVALPFALLRGVRISRNARILILCAFSASILITAVTIAFSALLFVPSLGMSVLIIAHVQAALSLLICNLLVIFTFAYRMCHRSDNNGDLDHSYAIGDDTGAVQFTTVILSQHMTESCGYTSEARSRSRDDGASGEREC</sequence>
<proteinExistence type="predicted"/>
<evidence type="ECO:0000313" key="1">
    <source>
        <dbReference type="EMBL" id="KAH7906779.1"/>
    </source>
</evidence>
<organism evidence="1 2">
    <name type="scientific">Hygrophoropsis aurantiaca</name>
    <dbReference type="NCBI Taxonomy" id="72124"/>
    <lineage>
        <taxon>Eukaryota</taxon>
        <taxon>Fungi</taxon>
        <taxon>Dikarya</taxon>
        <taxon>Basidiomycota</taxon>
        <taxon>Agaricomycotina</taxon>
        <taxon>Agaricomycetes</taxon>
        <taxon>Agaricomycetidae</taxon>
        <taxon>Boletales</taxon>
        <taxon>Coniophorineae</taxon>
        <taxon>Hygrophoropsidaceae</taxon>
        <taxon>Hygrophoropsis</taxon>
    </lineage>
</organism>
<evidence type="ECO:0000313" key="2">
    <source>
        <dbReference type="Proteomes" id="UP000790377"/>
    </source>
</evidence>